<dbReference type="InterPro" id="IPR011330">
    <property type="entry name" value="Glyco_hydro/deAcase_b/a-brl"/>
</dbReference>
<evidence type="ECO:0000313" key="2">
    <source>
        <dbReference type="EMBL" id="MXP23403.1"/>
    </source>
</evidence>
<dbReference type="EMBL" id="WMBR01000005">
    <property type="protein sequence ID" value="MXP23403.1"/>
    <property type="molecule type" value="Genomic_DNA"/>
</dbReference>
<accession>A0A6L7GV02</accession>
<protein>
    <submittedName>
        <fullName evidence="2">Polysaccharide deacetylase family protein</fullName>
    </submittedName>
</protein>
<dbReference type="Gene3D" id="3.20.20.370">
    <property type="entry name" value="Glycoside hydrolase/deacetylase"/>
    <property type="match status" value="1"/>
</dbReference>
<comment type="caution">
    <text evidence="2">The sequence shown here is derived from an EMBL/GenBank/DDBJ whole genome shotgun (WGS) entry which is preliminary data.</text>
</comment>
<evidence type="ECO:0000259" key="1">
    <source>
        <dbReference type="Pfam" id="PF01522"/>
    </source>
</evidence>
<name>A0A6L7GV02_9ACTN</name>
<proteinExistence type="predicted"/>
<organism evidence="2 3">
    <name type="scientific">Gordonia mangrovi</name>
    <dbReference type="NCBI Taxonomy" id="2665643"/>
    <lineage>
        <taxon>Bacteria</taxon>
        <taxon>Bacillati</taxon>
        <taxon>Actinomycetota</taxon>
        <taxon>Actinomycetes</taxon>
        <taxon>Mycobacteriales</taxon>
        <taxon>Gordoniaceae</taxon>
        <taxon>Gordonia</taxon>
    </lineage>
</organism>
<dbReference type="InterPro" id="IPR050248">
    <property type="entry name" value="Polysacc_deacetylase_ArnD"/>
</dbReference>
<dbReference type="Proteomes" id="UP000475545">
    <property type="component" value="Unassembled WGS sequence"/>
</dbReference>
<dbReference type="RefSeq" id="WP_373691911.1">
    <property type="nucleotide sequence ID" value="NZ_CP102850.1"/>
</dbReference>
<dbReference type="GO" id="GO:0016810">
    <property type="term" value="F:hydrolase activity, acting on carbon-nitrogen (but not peptide) bonds"/>
    <property type="evidence" value="ECO:0007669"/>
    <property type="project" value="InterPro"/>
</dbReference>
<feature type="domain" description="NodB homology" evidence="1">
    <location>
        <begin position="70"/>
        <end position="125"/>
    </location>
</feature>
<keyword evidence="3" id="KW-1185">Reference proteome</keyword>
<sequence length="244" mass="26724">MSGPVAIGVHSDGAGHGADVFAAGLAVQVEEPRRICGQGHYTVRSRRRYRGPGGHRRSCRRFDVRRRPSPEVVDEIVSALRDKGVSATFFVVGSQVVEHPEAAQALAAAGHQHGNHSFTHQRMWMGCRASRFGRDDDASYHQLRHGRGSSWIGRLTSHEPQTDGRRWNHSAMSAGGSLARRRNAVDVRGFGSPAEESAPMPMDSIGADLPHGPLITTRYSWIAFISRNSSRPATPISRPIPDRL</sequence>
<dbReference type="SUPFAM" id="SSF88713">
    <property type="entry name" value="Glycoside hydrolase/deacetylase"/>
    <property type="match status" value="1"/>
</dbReference>
<evidence type="ECO:0000313" key="3">
    <source>
        <dbReference type="Proteomes" id="UP000475545"/>
    </source>
</evidence>
<dbReference type="AlphaFoldDB" id="A0A6L7GV02"/>
<reference evidence="2 3" key="1">
    <citation type="submission" date="2019-11" db="EMBL/GenBank/DDBJ databases">
        <title>Gordonia sp. nov., a novel actinobacterium isolated from mangrove soil in Hainan.</title>
        <authorList>
            <person name="Huang X."/>
            <person name="Xie Y."/>
            <person name="Chu X."/>
            <person name="Xiao K."/>
        </authorList>
    </citation>
    <scope>NUCLEOTIDE SEQUENCE [LARGE SCALE GENOMIC DNA]</scope>
    <source>
        <strain evidence="2 3">HNM0687</strain>
    </source>
</reference>
<dbReference type="Pfam" id="PF01522">
    <property type="entry name" value="Polysacc_deac_1"/>
    <property type="match status" value="1"/>
</dbReference>
<gene>
    <name evidence="2" type="ORF">GIY30_18860</name>
</gene>
<dbReference type="GO" id="GO:0005975">
    <property type="term" value="P:carbohydrate metabolic process"/>
    <property type="evidence" value="ECO:0007669"/>
    <property type="project" value="InterPro"/>
</dbReference>
<dbReference type="InterPro" id="IPR002509">
    <property type="entry name" value="NODB_dom"/>
</dbReference>
<dbReference type="PANTHER" id="PTHR10587">
    <property type="entry name" value="GLYCOSYL TRANSFERASE-RELATED"/>
    <property type="match status" value="1"/>
</dbReference>